<accession>A0A2P2R512</accession>
<dbReference type="EMBL" id="GGEC01093730">
    <property type="protein sequence ID" value="MBX74214.1"/>
    <property type="molecule type" value="Transcribed_RNA"/>
</dbReference>
<name>A0A2P2R512_RHIMU</name>
<proteinExistence type="predicted"/>
<protein>
    <submittedName>
        <fullName evidence="1">Uncharacterized protein</fullName>
    </submittedName>
</protein>
<evidence type="ECO:0000313" key="1">
    <source>
        <dbReference type="EMBL" id="MBX74214.1"/>
    </source>
</evidence>
<dbReference type="AlphaFoldDB" id="A0A2P2R512"/>
<reference evidence="1" key="1">
    <citation type="submission" date="2018-02" db="EMBL/GenBank/DDBJ databases">
        <title>Rhizophora mucronata_Transcriptome.</title>
        <authorList>
            <person name="Meera S.P."/>
            <person name="Sreeshan A."/>
            <person name="Augustine A."/>
        </authorList>
    </citation>
    <scope>NUCLEOTIDE SEQUENCE</scope>
    <source>
        <tissue evidence="1">Leaf</tissue>
    </source>
</reference>
<organism evidence="1">
    <name type="scientific">Rhizophora mucronata</name>
    <name type="common">Asiatic mangrove</name>
    <dbReference type="NCBI Taxonomy" id="61149"/>
    <lineage>
        <taxon>Eukaryota</taxon>
        <taxon>Viridiplantae</taxon>
        <taxon>Streptophyta</taxon>
        <taxon>Embryophyta</taxon>
        <taxon>Tracheophyta</taxon>
        <taxon>Spermatophyta</taxon>
        <taxon>Magnoliopsida</taxon>
        <taxon>eudicotyledons</taxon>
        <taxon>Gunneridae</taxon>
        <taxon>Pentapetalae</taxon>
        <taxon>rosids</taxon>
        <taxon>fabids</taxon>
        <taxon>Malpighiales</taxon>
        <taxon>Rhizophoraceae</taxon>
        <taxon>Rhizophora</taxon>
    </lineage>
</organism>
<sequence length="36" mass="4368">MEHSAIDKQHRSFKELHQLSNFKWKILQLSTKLDMV</sequence>